<sequence length="133" mass="14881">MVGDNPSQPIASICRRSSISNVAKSSASPVSYNCKKKAAYVIWRSKPYSLAWWAPLTGTGLPNCLEPPTEALSKLHQEFSRQANYEKRMAGLIAAASARAQAERSLRFSRIRQGARALRTMLRQQQNRLQVFE</sequence>
<keyword evidence="2" id="KW-1185">Reference proteome</keyword>
<gene>
    <name evidence="1" type="ORF">PXEA_LOCUS17436</name>
</gene>
<dbReference type="AlphaFoldDB" id="A0A448WZE9"/>
<proteinExistence type="predicted"/>
<protein>
    <submittedName>
        <fullName evidence="1">Uncharacterized protein</fullName>
    </submittedName>
</protein>
<dbReference type="EMBL" id="CAAALY010065165">
    <property type="protein sequence ID" value="VEL23996.1"/>
    <property type="molecule type" value="Genomic_DNA"/>
</dbReference>
<comment type="caution">
    <text evidence="1">The sequence shown here is derived from an EMBL/GenBank/DDBJ whole genome shotgun (WGS) entry which is preliminary data.</text>
</comment>
<accession>A0A448WZE9</accession>
<dbReference type="Proteomes" id="UP000784294">
    <property type="component" value="Unassembled WGS sequence"/>
</dbReference>
<evidence type="ECO:0000313" key="2">
    <source>
        <dbReference type="Proteomes" id="UP000784294"/>
    </source>
</evidence>
<organism evidence="1 2">
    <name type="scientific">Protopolystoma xenopodis</name>
    <dbReference type="NCBI Taxonomy" id="117903"/>
    <lineage>
        <taxon>Eukaryota</taxon>
        <taxon>Metazoa</taxon>
        <taxon>Spiralia</taxon>
        <taxon>Lophotrochozoa</taxon>
        <taxon>Platyhelminthes</taxon>
        <taxon>Monogenea</taxon>
        <taxon>Polyopisthocotylea</taxon>
        <taxon>Polystomatidea</taxon>
        <taxon>Polystomatidae</taxon>
        <taxon>Protopolystoma</taxon>
    </lineage>
</organism>
<reference evidence="1" key="1">
    <citation type="submission" date="2018-11" db="EMBL/GenBank/DDBJ databases">
        <authorList>
            <consortium name="Pathogen Informatics"/>
        </authorList>
    </citation>
    <scope>NUCLEOTIDE SEQUENCE</scope>
</reference>
<name>A0A448WZE9_9PLAT</name>
<evidence type="ECO:0000313" key="1">
    <source>
        <dbReference type="EMBL" id="VEL23996.1"/>
    </source>
</evidence>